<accession>A0A8J4QFC2</accession>
<keyword evidence="1" id="KW-0812">Transmembrane</keyword>
<name>A0A8J4QFC2_9ROSI</name>
<keyword evidence="1" id="KW-0472">Membrane</keyword>
<protein>
    <submittedName>
        <fullName evidence="2">Uncharacterized protein</fullName>
    </submittedName>
</protein>
<reference evidence="2" key="1">
    <citation type="submission" date="2020-03" db="EMBL/GenBank/DDBJ databases">
        <title>Castanea mollissima Vanexum genome sequencing.</title>
        <authorList>
            <person name="Staton M."/>
        </authorList>
    </citation>
    <scope>NUCLEOTIDE SEQUENCE</scope>
    <source>
        <tissue evidence="2">Leaf</tissue>
    </source>
</reference>
<dbReference type="AlphaFoldDB" id="A0A8J4QFC2"/>
<evidence type="ECO:0000313" key="2">
    <source>
        <dbReference type="EMBL" id="KAF3952815.1"/>
    </source>
</evidence>
<proteinExistence type="predicted"/>
<gene>
    <name evidence="2" type="ORF">CMV_021670</name>
</gene>
<evidence type="ECO:0000313" key="3">
    <source>
        <dbReference type="Proteomes" id="UP000737018"/>
    </source>
</evidence>
<sequence length="87" mass="9994">MLLQVVCKQVWLNVKYLVQIVPCMEVAIKMNHLWGTIFDDILPFFEGNCPKKRKLWTVTLELVALILINLSWATLLTVKMTALTCTS</sequence>
<dbReference type="Proteomes" id="UP000737018">
    <property type="component" value="Unassembled WGS sequence"/>
</dbReference>
<evidence type="ECO:0000256" key="1">
    <source>
        <dbReference type="SAM" id="Phobius"/>
    </source>
</evidence>
<keyword evidence="1" id="KW-1133">Transmembrane helix</keyword>
<comment type="caution">
    <text evidence="2">The sequence shown here is derived from an EMBL/GenBank/DDBJ whole genome shotgun (WGS) entry which is preliminary data.</text>
</comment>
<keyword evidence="3" id="KW-1185">Reference proteome</keyword>
<dbReference type="EMBL" id="JRKL02004340">
    <property type="protein sequence ID" value="KAF3952815.1"/>
    <property type="molecule type" value="Genomic_DNA"/>
</dbReference>
<organism evidence="2 3">
    <name type="scientific">Castanea mollissima</name>
    <name type="common">Chinese chestnut</name>
    <dbReference type="NCBI Taxonomy" id="60419"/>
    <lineage>
        <taxon>Eukaryota</taxon>
        <taxon>Viridiplantae</taxon>
        <taxon>Streptophyta</taxon>
        <taxon>Embryophyta</taxon>
        <taxon>Tracheophyta</taxon>
        <taxon>Spermatophyta</taxon>
        <taxon>Magnoliopsida</taxon>
        <taxon>eudicotyledons</taxon>
        <taxon>Gunneridae</taxon>
        <taxon>Pentapetalae</taxon>
        <taxon>rosids</taxon>
        <taxon>fabids</taxon>
        <taxon>Fagales</taxon>
        <taxon>Fagaceae</taxon>
        <taxon>Castanea</taxon>
    </lineage>
</organism>
<feature type="transmembrane region" description="Helical" evidence="1">
    <location>
        <begin position="55"/>
        <end position="73"/>
    </location>
</feature>